<keyword evidence="3" id="KW-1185">Reference proteome</keyword>
<name>A0ABV6C685_9ACTN</name>
<evidence type="ECO:0000256" key="1">
    <source>
        <dbReference type="SAM" id="Coils"/>
    </source>
</evidence>
<feature type="coiled-coil region" evidence="1">
    <location>
        <begin position="6"/>
        <end position="49"/>
    </location>
</feature>
<evidence type="ECO:0000313" key="3">
    <source>
        <dbReference type="Proteomes" id="UP001589788"/>
    </source>
</evidence>
<dbReference type="RefSeq" id="WP_248108835.1">
    <property type="nucleotide sequence ID" value="NZ_JAKHEX010000020.1"/>
</dbReference>
<reference evidence="2 3" key="1">
    <citation type="submission" date="2024-09" db="EMBL/GenBank/DDBJ databases">
        <authorList>
            <person name="Sun Q."/>
            <person name="Mori K."/>
        </authorList>
    </citation>
    <scope>NUCLEOTIDE SEQUENCE [LARGE SCALE GENOMIC DNA]</scope>
    <source>
        <strain evidence="2 3">JCM 15389</strain>
    </source>
</reference>
<proteinExistence type="predicted"/>
<keyword evidence="1" id="KW-0175">Coiled coil</keyword>
<protein>
    <recommendedName>
        <fullName evidence="4">DUF4164 family protein</fullName>
    </recommendedName>
</protein>
<comment type="caution">
    <text evidence="2">The sequence shown here is derived from an EMBL/GenBank/DDBJ whole genome shotgun (WGS) entry which is preliminary data.</text>
</comment>
<gene>
    <name evidence="2" type="ORF">ACFFRE_06650</name>
</gene>
<organism evidence="2 3">
    <name type="scientific">Aciditerrimonas ferrireducens</name>
    <dbReference type="NCBI Taxonomy" id="667306"/>
    <lineage>
        <taxon>Bacteria</taxon>
        <taxon>Bacillati</taxon>
        <taxon>Actinomycetota</taxon>
        <taxon>Acidimicrobiia</taxon>
        <taxon>Acidimicrobiales</taxon>
        <taxon>Acidimicrobiaceae</taxon>
        <taxon>Aciditerrimonas</taxon>
    </lineage>
</organism>
<evidence type="ECO:0008006" key="4">
    <source>
        <dbReference type="Google" id="ProtNLM"/>
    </source>
</evidence>
<evidence type="ECO:0000313" key="2">
    <source>
        <dbReference type="EMBL" id="MFC0081824.1"/>
    </source>
</evidence>
<sequence>MATDGIEEVRTALEALEERLAELALDHLRQAAEAEAAAARDERDHWLAEERRLTRARRAVARAAALLRGEPAD</sequence>
<dbReference type="EMBL" id="JBHLYQ010000050">
    <property type="protein sequence ID" value="MFC0081824.1"/>
    <property type="molecule type" value="Genomic_DNA"/>
</dbReference>
<accession>A0ABV6C685</accession>
<dbReference type="Proteomes" id="UP001589788">
    <property type="component" value="Unassembled WGS sequence"/>
</dbReference>